<evidence type="ECO:0000313" key="3">
    <source>
        <dbReference type="EnsemblMetazoa" id="AALFPA23_004149.P4958"/>
    </source>
</evidence>
<evidence type="ECO:0000313" key="4">
    <source>
        <dbReference type="Proteomes" id="UP000069940"/>
    </source>
</evidence>
<keyword evidence="4" id="KW-1185">Reference proteome</keyword>
<reference evidence="4" key="1">
    <citation type="journal article" date="2015" name="Proc. Natl. Acad. Sci. U.S.A.">
        <title>Genome sequence of the Asian Tiger mosquito, Aedes albopictus, reveals insights into its biology, genetics, and evolution.</title>
        <authorList>
            <person name="Chen X.G."/>
            <person name="Jiang X."/>
            <person name="Gu J."/>
            <person name="Xu M."/>
            <person name="Wu Y."/>
            <person name="Deng Y."/>
            <person name="Zhang C."/>
            <person name="Bonizzoni M."/>
            <person name="Dermauw W."/>
            <person name="Vontas J."/>
            <person name="Armbruster P."/>
            <person name="Huang X."/>
            <person name="Yang Y."/>
            <person name="Zhang H."/>
            <person name="He W."/>
            <person name="Peng H."/>
            <person name="Liu Y."/>
            <person name="Wu K."/>
            <person name="Chen J."/>
            <person name="Lirakis M."/>
            <person name="Topalis P."/>
            <person name="Van Leeuwen T."/>
            <person name="Hall A.B."/>
            <person name="Jiang X."/>
            <person name="Thorpe C."/>
            <person name="Mueller R.L."/>
            <person name="Sun C."/>
            <person name="Waterhouse R.M."/>
            <person name="Yan G."/>
            <person name="Tu Z.J."/>
            <person name="Fang X."/>
            <person name="James A.A."/>
        </authorList>
    </citation>
    <scope>NUCLEOTIDE SEQUENCE [LARGE SCALE GENOMIC DNA]</scope>
    <source>
        <strain evidence="4">Foshan</strain>
    </source>
</reference>
<name>A0ABM1XYZ8_AEDAL</name>
<evidence type="ECO:0008006" key="5">
    <source>
        <dbReference type="Google" id="ProtNLM"/>
    </source>
</evidence>
<reference evidence="3" key="2">
    <citation type="submission" date="2025-05" db="UniProtKB">
        <authorList>
            <consortium name="EnsemblMetazoa"/>
        </authorList>
    </citation>
    <scope>IDENTIFICATION</scope>
    <source>
        <strain evidence="3">Foshan</strain>
    </source>
</reference>
<keyword evidence="2" id="KW-0732">Signal</keyword>
<accession>A0ABM1XYZ8</accession>
<proteinExistence type="predicted"/>
<sequence length="171" mass="19355">MIFQCRAVAMLCLVVILMQQAHSSYGRPQDSSKTPKSDKAERRQDVELTKETQIGDAKVYGLIHNKSEDKDAVQEKEGIHSKILSMYDKVQQKIVNLLNPGAVVDKATAKDYEPNPIEDYEALRLSIVNAVDFFAKQINAALNKPREFFRKANKKFTKTLNDLGSKIIELE</sequence>
<dbReference type="RefSeq" id="XP_019527234.3">
    <property type="nucleotide sequence ID" value="XM_019671689.3"/>
</dbReference>
<dbReference type="Proteomes" id="UP000069940">
    <property type="component" value="Unassembled WGS sequence"/>
</dbReference>
<feature type="chain" id="PRO_5047517237" description="Secreted protein" evidence="2">
    <location>
        <begin position="27"/>
        <end position="171"/>
    </location>
</feature>
<protein>
    <recommendedName>
        <fullName evidence="5">Secreted protein</fullName>
    </recommendedName>
</protein>
<organism evidence="3 4">
    <name type="scientific">Aedes albopictus</name>
    <name type="common">Asian tiger mosquito</name>
    <name type="synonym">Stegomyia albopicta</name>
    <dbReference type="NCBI Taxonomy" id="7160"/>
    <lineage>
        <taxon>Eukaryota</taxon>
        <taxon>Metazoa</taxon>
        <taxon>Ecdysozoa</taxon>
        <taxon>Arthropoda</taxon>
        <taxon>Hexapoda</taxon>
        <taxon>Insecta</taxon>
        <taxon>Pterygota</taxon>
        <taxon>Neoptera</taxon>
        <taxon>Endopterygota</taxon>
        <taxon>Diptera</taxon>
        <taxon>Nematocera</taxon>
        <taxon>Culicoidea</taxon>
        <taxon>Culicidae</taxon>
        <taxon>Culicinae</taxon>
        <taxon>Aedini</taxon>
        <taxon>Aedes</taxon>
        <taxon>Stegomyia</taxon>
    </lineage>
</organism>
<dbReference type="EnsemblMetazoa" id="AALFPA23_004149.R4958">
    <property type="protein sequence ID" value="AALFPA23_004149.P4958"/>
    <property type="gene ID" value="AALFPA23_004149"/>
</dbReference>
<evidence type="ECO:0000256" key="2">
    <source>
        <dbReference type="SAM" id="SignalP"/>
    </source>
</evidence>
<feature type="compositionally biased region" description="Basic and acidic residues" evidence="1">
    <location>
        <begin position="33"/>
        <end position="45"/>
    </location>
</feature>
<feature type="region of interest" description="Disordered" evidence="1">
    <location>
        <begin position="24"/>
        <end position="45"/>
    </location>
</feature>
<feature type="signal peptide" evidence="2">
    <location>
        <begin position="1"/>
        <end position="26"/>
    </location>
</feature>
<dbReference type="GeneID" id="109399249"/>
<evidence type="ECO:0000256" key="1">
    <source>
        <dbReference type="SAM" id="MobiDB-lite"/>
    </source>
</evidence>